<dbReference type="Pfam" id="PF02518">
    <property type="entry name" value="HATPase_c"/>
    <property type="match status" value="1"/>
</dbReference>
<dbReference type="InterPro" id="IPR011712">
    <property type="entry name" value="Sig_transdc_His_kin_sub3_dim/P"/>
</dbReference>
<feature type="transmembrane region" description="Helical" evidence="9">
    <location>
        <begin position="123"/>
        <end position="143"/>
    </location>
</feature>
<dbReference type="GO" id="GO:0046983">
    <property type="term" value="F:protein dimerization activity"/>
    <property type="evidence" value="ECO:0007669"/>
    <property type="project" value="InterPro"/>
</dbReference>
<dbReference type="Proteomes" id="UP000252698">
    <property type="component" value="Chromosome"/>
</dbReference>
<evidence type="ECO:0000313" key="12">
    <source>
        <dbReference type="Proteomes" id="UP000252698"/>
    </source>
</evidence>
<dbReference type="Pfam" id="PF07730">
    <property type="entry name" value="HisKA_3"/>
    <property type="match status" value="1"/>
</dbReference>
<dbReference type="SUPFAM" id="SSF55874">
    <property type="entry name" value="ATPase domain of HSP90 chaperone/DNA topoisomerase II/histidine kinase"/>
    <property type="match status" value="1"/>
</dbReference>
<evidence type="ECO:0000256" key="6">
    <source>
        <dbReference type="ARBA" id="ARBA00022777"/>
    </source>
</evidence>
<feature type="transmembrane region" description="Helical" evidence="9">
    <location>
        <begin position="91"/>
        <end position="116"/>
    </location>
</feature>
<name>A0A2Z5JQA6_STRAR</name>
<dbReference type="PANTHER" id="PTHR24421">
    <property type="entry name" value="NITRATE/NITRITE SENSOR PROTEIN NARX-RELATED"/>
    <property type="match status" value="1"/>
</dbReference>
<keyword evidence="9" id="KW-1133">Transmembrane helix</keyword>
<evidence type="ECO:0000256" key="7">
    <source>
        <dbReference type="ARBA" id="ARBA00022840"/>
    </source>
</evidence>
<evidence type="ECO:0000256" key="8">
    <source>
        <dbReference type="ARBA" id="ARBA00023012"/>
    </source>
</evidence>
<dbReference type="KEGG" id="sata:C5746_05430"/>
<keyword evidence="8" id="KW-0902">Two-component regulatory system</keyword>
<dbReference type="GeneID" id="95517962"/>
<dbReference type="InterPro" id="IPR050482">
    <property type="entry name" value="Sensor_HK_TwoCompSys"/>
</dbReference>
<dbReference type="RefSeq" id="WP_114248833.1">
    <property type="nucleotide sequence ID" value="NZ_CP027306.1"/>
</dbReference>
<dbReference type="InterPro" id="IPR003594">
    <property type="entry name" value="HATPase_dom"/>
</dbReference>
<evidence type="ECO:0000259" key="10">
    <source>
        <dbReference type="SMART" id="SM00387"/>
    </source>
</evidence>
<evidence type="ECO:0000256" key="1">
    <source>
        <dbReference type="ARBA" id="ARBA00000085"/>
    </source>
</evidence>
<dbReference type="Gene3D" id="1.20.5.1930">
    <property type="match status" value="1"/>
</dbReference>
<dbReference type="PANTHER" id="PTHR24421:SF10">
    <property type="entry name" value="NITRATE_NITRITE SENSOR PROTEIN NARQ"/>
    <property type="match status" value="1"/>
</dbReference>
<keyword evidence="7" id="KW-0067">ATP-binding</keyword>
<dbReference type="EMBL" id="CP027306">
    <property type="protein sequence ID" value="AXE82607.1"/>
    <property type="molecule type" value="Genomic_DNA"/>
</dbReference>
<organism evidence="11 12">
    <name type="scientific">Streptomyces atratus</name>
    <dbReference type="NCBI Taxonomy" id="1893"/>
    <lineage>
        <taxon>Bacteria</taxon>
        <taxon>Bacillati</taxon>
        <taxon>Actinomycetota</taxon>
        <taxon>Actinomycetes</taxon>
        <taxon>Kitasatosporales</taxon>
        <taxon>Streptomycetaceae</taxon>
        <taxon>Streptomyces</taxon>
    </lineage>
</organism>
<gene>
    <name evidence="11" type="ORF">C5746_05430</name>
</gene>
<comment type="catalytic activity">
    <reaction evidence="1">
        <text>ATP + protein L-histidine = ADP + protein N-phospho-L-histidine.</text>
        <dbReference type="EC" id="2.7.13.3"/>
    </reaction>
</comment>
<evidence type="ECO:0000313" key="11">
    <source>
        <dbReference type="EMBL" id="AXE82607.1"/>
    </source>
</evidence>
<evidence type="ECO:0000256" key="3">
    <source>
        <dbReference type="ARBA" id="ARBA00022553"/>
    </source>
</evidence>
<keyword evidence="6 11" id="KW-0418">Kinase</keyword>
<dbReference type="InterPro" id="IPR036890">
    <property type="entry name" value="HATPase_C_sf"/>
</dbReference>
<protein>
    <recommendedName>
        <fullName evidence="2">histidine kinase</fullName>
        <ecNumber evidence="2">2.7.13.3</ecNumber>
    </recommendedName>
</protein>
<sequence>MEEQHSHWAHGGPPRWLTGAPGHYASRLPWPSTILLGAVVMVGSTIAARGQMDERAPLDIFARLLLFLAVAVLLLRHRHPVVAVFGSSAAAMIYLAAGYPYGPVFLAVAVGCFSAVVSGHRRAAWTAVGMVWLGHVLVAHWLYRWLPPSDDHPAAWGQELGVAAWVVAIIAAAEFVRVRREQWADQRAEREAAEQRRADEERLRMARELHDVLAHSISVINVQSSVGLALLDSDPEQARTALTTIKAASKEALGEVRQVLDTLRTPGDAPRTPAPGLDRLPELVEQAAGAGLTVTVETDGVRGAVPPGADLAAFRIVQEALTNVVRHSGSRTAQVRIGYGPARIRLRIDDEGPATGDDAGGSGNGLAGMRERAAALRGTIEAGPRADGGFRVRAELPLSFDSPDAAAHKEETP</sequence>
<keyword evidence="3" id="KW-0597">Phosphoprotein</keyword>
<dbReference type="GO" id="GO:0005524">
    <property type="term" value="F:ATP binding"/>
    <property type="evidence" value="ECO:0007669"/>
    <property type="project" value="UniProtKB-KW"/>
</dbReference>
<dbReference type="CDD" id="cd16917">
    <property type="entry name" value="HATPase_UhpB-NarQ-NarX-like"/>
    <property type="match status" value="1"/>
</dbReference>
<evidence type="ECO:0000256" key="9">
    <source>
        <dbReference type="SAM" id="Phobius"/>
    </source>
</evidence>
<dbReference type="EC" id="2.7.13.3" evidence="2"/>
<dbReference type="GO" id="GO:0016020">
    <property type="term" value="C:membrane"/>
    <property type="evidence" value="ECO:0007669"/>
    <property type="project" value="InterPro"/>
</dbReference>
<evidence type="ECO:0000256" key="2">
    <source>
        <dbReference type="ARBA" id="ARBA00012438"/>
    </source>
</evidence>
<reference evidence="11 12" key="1">
    <citation type="journal article" date="2018" name="Front. Microbiol.">
        <title>Genome Sequencing of Streptomyces atratus SCSIOZH16 and Activation Production of Nocardamine via Metabolic Engineering.</title>
        <authorList>
            <person name="Li Y."/>
            <person name="Zhang C."/>
            <person name="Liu C."/>
            <person name="Ju J."/>
            <person name="Ma J."/>
        </authorList>
    </citation>
    <scope>NUCLEOTIDE SEQUENCE [LARGE SCALE GENOMIC DNA]</scope>
    <source>
        <strain evidence="11 12">SCSIO_ZH16</strain>
    </source>
</reference>
<accession>A0A2Z5JQA6</accession>
<keyword evidence="9" id="KW-0812">Transmembrane</keyword>
<dbReference type="GO" id="GO:0000155">
    <property type="term" value="F:phosphorelay sensor kinase activity"/>
    <property type="evidence" value="ECO:0007669"/>
    <property type="project" value="InterPro"/>
</dbReference>
<keyword evidence="4" id="KW-0808">Transferase</keyword>
<evidence type="ECO:0000256" key="5">
    <source>
        <dbReference type="ARBA" id="ARBA00022741"/>
    </source>
</evidence>
<dbReference type="AlphaFoldDB" id="A0A2Z5JQA6"/>
<feature type="transmembrane region" description="Helical" evidence="9">
    <location>
        <begin position="155"/>
        <end position="176"/>
    </location>
</feature>
<keyword evidence="9" id="KW-0472">Membrane</keyword>
<dbReference type="SMART" id="SM00387">
    <property type="entry name" value="HATPase_c"/>
    <property type="match status" value="1"/>
</dbReference>
<proteinExistence type="predicted"/>
<keyword evidence="5" id="KW-0547">Nucleotide-binding</keyword>
<feature type="transmembrane region" description="Helical" evidence="9">
    <location>
        <begin position="60"/>
        <end position="79"/>
    </location>
</feature>
<evidence type="ECO:0000256" key="4">
    <source>
        <dbReference type="ARBA" id="ARBA00022679"/>
    </source>
</evidence>
<feature type="domain" description="Histidine kinase/HSP90-like ATPase" evidence="10">
    <location>
        <begin position="308"/>
        <end position="400"/>
    </location>
</feature>
<dbReference type="Gene3D" id="3.30.565.10">
    <property type="entry name" value="Histidine kinase-like ATPase, C-terminal domain"/>
    <property type="match status" value="1"/>
</dbReference>
<feature type="transmembrane region" description="Helical" evidence="9">
    <location>
        <begin position="28"/>
        <end position="48"/>
    </location>
</feature>